<keyword evidence="3" id="KW-0813">Transport</keyword>
<evidence type="ECO:0000256" key="7">
    <source>
        <dbReference type="ARBA" id="ARBA00023136"/>
    </source>
</evidence>
<dbReference type="InterPro" id="IPR004837">
    <property type="entry name" value="NaCa_Exmemb"/>
</dbReference>
<feature type="transmembrane region" description="Helical" evidence="9">
    <location>
        <begin position="83"/>
        <end position="104"/>
    </location>
</feature>
<feature type="domain" description="Sodium/calcium exchanger membrane region" evidence="10">
    <location>
        <begin position="86"/>
        <end position="243"/>
    </location>
</feature>
<dbReference type="GO" id="GO:0006874">
    <property type="term" value="P:intracellular calcium ion homeostasis"/>
    <property type="evidence" value="ECO:0007669"/>
    <property type="project" value="TreeGrafter"/>
</dbReference>
<evidence type="ECO:0000256" key="8">
    <source>
        <dbReference type="SAM" id="MobiDB-lite"/>
    </source>
</evidence>
<dbReference type="EMBL" id="KZ825954">
    <property type="protein sequence ID" value="PYH91166.1"/>
    <property type="molecule type" value="Genomic_DNA"/>
</dbReference>
<dbReference type="AlphaFoldDB" id="A0A319D0X0"/>
<protein>
    <submittedName>
        <fullName evidence="11">Vacuolar calcium ion transporter</fullName>
    </submittedName>
</protein>
<dbReference type="Proteomes" id="UP000247810">
    <property type="component" value="Unassembled WGS sequence"/>
</dbReference>
<dbReference type="InterPro" id="IPR004713">
    <property type="entry name" value="CaH_exchang"/>
</dbReference>
<sequence>MPAVRHRHHHSTSEDSSGMSRGSGSPTPAPSDHAFAPAEPPFGRGHPFHMAIVKSGNHPYLRALIVFAPLGWLAGILGGPTQLVFWFNLIAMVPLMALITIAIAELSATLGPFLHELLKATLGNSLELMVGFVASQRGQGRIFHSMIVGSILCYSLLVLGGCFLISGYDREHLYFDRNLTSIMSSLMIMVCIALVLPGIMVTFPSLDTLSLDAVVTSHEVRMVSYGIAIILLILLAIFLLFQLKTHAAIFHVAERTGRAQLEESDTESHRGDVLPEERPVVFTPKTACLALAGGVSCLALCTVYLIDSVSAALERGTGTSFPILVWVPVVGNLTKSFTIVVISRQGHVEAAVRTILNSVLRLTLLVVPVLVLTGWSLGQSVTLQLDNFEATMLFLAAMVTNHVIHEGRTNYFDGLMLCGTYVIAGVAFYVCPGISPNTDMATVVDPLP</sequence>
<evidence type="ECO:0000256" key="3">
    <source>
        <dbReference type="ARBA" id="ARBA00022448"/>
    </source>
</evidence>
<dbReference type="GO" id="GO:0000329">
    <property type="term" value="C:fungal-type vacuole membrane"/>
    <property type="evidence" value="ECO:0007669"/>
    <property type="project" value="TreeGrafter"/>
</dbReference>
<name>A0A319D0X0_9EURO</name>
<dbReference type="GO" id="GO:0012505">
    <property type="term" value="C:endomembrane system"/>
    <property type="evidence" value="ECO:0007669"/>
    <property type="project" value="UniProtKB-SubCell"/>
</dbReference>
<comment type="subcellular location">
    <subcellularLocation>
        <location evidence="1">Endomembrane system</location>
        <topology evidence="1">Multi-pass membrane protein</topology>
    </subcellularLocation>
</comment>
<reference evidence="11 12" key="1">
    <citation type="submission" date="2018-02" db="EMBL/GenBank/DDBJ databases">
        <title>The genomes of Aspergillus section Nigri reveals drivers in fungal speciation.</title>
        <authorList>
            <consortium name="DOE Joint Genome Institute"/>
            <person name="Vesth T.C."/>
            <person name="Nybo J."/>
            <person name="Theobald S."/>
            <person name="Brandl J."/>
            <person name="Frisvad J.C."/>
            <person name="Nielsen K.F."/>
            <person name="Lyhne E.K."/>
            <person name="Kogle M.E."/>
            <person name="Kuo A."/>
            <person name="Riley R."/>
            <person name="Clum A."/>
            <person name="Nolan M."/>
            <person name="Lipzen A."/>
            <person name="Salamov A."/>
            <person name="Henrissat B."/>
            <person name="Wiebenga A."/>
            <person name="De vries R.P."/>
            <person name="Grigoriev I.V."/>
            <person name="Mortensen U.H."/>
            <person name="Andersen M.R."/>
            <person name="Baker S.E."/>
        </authorList>
    </citation>
    <scope>NUCLEOTIDE SEQUENCE [LARGE SCALE GENOMIC DNA]</scope>
    <source>
        <strain evidence="11 12">CBS 707.79</strain>
    </source>
</reference>
<dbReference type="PANTHER" id="PTHR31503">
    <property type="entry name" value="VACUOLAR CALCIUM ION TRANSPORTER"/>
    <property type="match status" value="1"/>
</dbReference>
<dbReference type="PANTHER" id="PTHR31503:SF22">
    <property type="entry name" value="VACUOLAR CALCIUM ION TRANSPORTER"/>
    <property type="match status" value="1"/>
</dbReference>
<dbReference type="InterPro" id="IPR044880">
    <property type="entry name" value="NCX_ion-bd_dom_sf"/>
</dbReference>
<keyword evidence="7 9" id="KW-0472">Membrane</keyword>
<evidence type="ECO:0000256" key="1">
    <source>
        <dbReference type="ARBA" id="ARBA00004127"/>
    </source>
</evidence>
<feature type="transmembrane region" description="Helical" evidence="9">
    <location>
        <begin position="223"/>
        <end position="241"/>
    </location>
</feature>
<accession>A0A319D0X0</accession>
<feature type="region of interest" description="Disordered" evidence="8">
    <location>
        <begin position="1"/>
        <end position="38"/>
    </location>
</feature>
<feature type="transmembrane region" description="Helical" evidence="9">
    <location>
        <begin position="146"/>
        <end position="167"/>
    </location>
</feature>
<feature type="compositionally biased region" description="Basic residues" evidence="8">
    <location>
        <begin position="1"/>
        <end position="10"/>
    </location>
</feature>
<organism evidence="11 12">
    <name type="scientific">Aspergillus ellipticus CBS 707.79</name>
    <dbReference type="NCBI Taxonomy" id="1448320"/>
    <lineage>
        <taxon>Eukaryota</taxon>
        <taxon>Fungi</taxon>
        <taxon>Dikarya</taxon>
        <taxon>Ascomycota</taxon>
        <taxon>Pezizomycotina</taxon>
        <taxon>Eurotiomycetes</taxon>
        <taxon>Eurotiomycetidae</taxon>
        <taxon>Eurotiales</taxon>
        <taxon>Aspergillaceae</taxon>
        <taxon>Aspergillus</taxon>
        <taxon>Aspergillus subgen. Circumdati</taxon>
    </lineage>
</organism>
<evidence type="ECO:0000256" key="4">
    <source>
        <dbReference type="ARBA" id="ARBA00022692"/>
    </source>
</evidence>
<dbReference type="Gene3D" id="1.20.1420.30">
    <property type="entry name" value="NCX, central ion-binding region"/>
    <property type="match status" value="2"/>
</dbReference>
<evidence type="ECO:0000313" key="11">
    <source>
        <dbReference type="EMBL" id="PYH91166.1"/>
    </source>
</evidence>
<keyword evidence="5 9" id="KW-1133">Transmembrane helix</keyword>
<evidence type="ECO:0000256" key="5">
    <source>
        <dbReference type="ARBA" id="ARBA00022989"/>
    </source>
</evidence>
<feature type="transmembrane region" description="Helical" evidence="9">
    <location>
        <begin position="287"/>
        <end position="306"/>
    </location>
</feature>
<feature type="transmembrane region" description="Helical" evidence="9">
    <location>
        <begin position="354"/>
        <end position="375"/>
    </location>
</feature>
<evidence type="ECO:0000256" key="6">
    <source>
        <dbReference type="ARBA" id="ARBA00023065"/>
    </source>
</evidence>
<keyword evidence="12" id="KW-1185">Reference proteome</keyword>
<dbReference type="VEuPathDB" id="FungiDB:BO71DRAFT_401619"/>
<dbReference type="STRING" id="1448320.A0A319D0X0"/>
<evidence type="ECO:0000259" key="10">
    <source>
        <dbReference type="Pfam" id="PF01699"/>
    </source>
</evidence>
<evidence type="ECO:0000313" key="12">
    <source>
        <dbReference type="Proteomes" id="UP000247810"/>
    </source>
</evidence>
<feature type="transmembrane region" description="Helical" evidence="9">
    <location>
        <begin position="60"/>
        <end position="77"/>
    </location>
</feature>
<keyword evidence="6" id="KW-0406">Ion transport</keyword>
<comment type="similarity">
    <text evidence="2">Belongs to the Ca(2+):cation antiporter (CaCA) (TC 2.A.19) family.</text>
</comment>
<evidence type="ECO:0000256" key="9">
    <source>
        <dbReference type="SAM" id="Phobius"/>
    </source>
</evidence>
<feature type="transmembrane region" description="Helical" evidence="9">
    <location>
        <begin position="321"/>
        <end position="342"/>
    </location>
</feature>
<feature type="domain" description="Sodium/calcium exchanger membrane region" evidence="10">
    <location>
        <begin position="289"/>
        <end position="428"/>
    </location>
</feature>
<feature type="transmembrane region" description="Helical" evidence="9">
    <location>
        <begin position="179"/>
        <end position="203"/>
    </location>
</feature>
<feature type="compositionally biased region" description="Polar residues" evidence="8">
    <location>
        <begin position="14"/>
        <end position="26"/>
    </location>
</feature>
<feature type="transmembrane region" description="Helical" evidence="9">
    <location>
        <begin position="387"/>
        <end position="404"/>
    </location>
</feature>
<feature type="transmembrane region" description="Helical" evidence="9">
    <location>
        <begin position="411"/>
        <end position="430"/>
    </location>
</feature>
<dbReference type="OrthoDB" id="1699231at2759"/>
<keyword evidence="4 9" id="KW-0812">Transmembrane</keyword>
<evidence type="ECO:0000256" key="2">
    <source>
        <dbReference type="ARBA" id="ARBA00008170"/>
    </source>
</evidence>
<proteinExistence type="inferred from homology"/>
<dbReference type="GO" id="GO:0015369">
    <property type="term" value="F:calcium:proton antiporter activity"/>
    <property type="evidence" value="ECO:0007669"/>
    <property type="project" value="TreeGrafter"/>
</dbReference>
<dbReference type="Pfam" id="PF01699">
    <property type="entry name" value="Na_Ca_ex"/>
    <property type="match status" value="2"/>
</dbReference>
<gene>
    <name evidence="11" type="ORF">BO71DRAFT_401619</name>
</gene>